<accession>A0A5B8U5L8</accession>
<dbReference type="EMBL" id="CP042430">
    <property type="protein sequence ID" value="QEC48231.1"/>
    <property type="molecule type" value="Genomic_DNA"/>
</dbReference>
<dbReference type="Proteomes" id="UP000321805">
    <property type="component" value="Chromosome"/>
</dbReference>
<keyword evidence="1" id="KW-0812">Transmembrane</keyword>
<reference evidence="2 3" key="1">
    <citation type="journal article" date="2018" name="J. Microbiol.">
        <title>Baekduia soli gen. nov., sp. nov., a novel bacterium isolated from the soil of Baekdu Mountain and proposal of a novel family name, Baekduiaceae fam. nov.</title>
        <authorList>
            <person name="An D.S."/>
            <person name="Siddiqi M.Z."/>
            <person name="Kim K.H."/>
            <person name="Yu H.S."/>
            <person name="Im W.T."/>
        </authorList>
    </citation>
    <scope>NUCLEOTIDE SEQUENCE [LARGE SCALE GENOMIC DNA]</scope>
    <source>
        <strain evidence="2 3">BR7-21</strain>
    </source>
</reference>
<keyword evidence="3" id="KW-1185">Reference proteome</keyword>
<name>A0A5B8U5L8_9ACTN</name>
<dbReference type="RefSeq" id="WP_146919541.1">
    <property type="nucleotide sequence ID" value="NZ_CP042430.1"/>
</dbReference>
<evidence type="ECO:0000256" key="1">
    <source>
        <dbReference type="SAM" id="Phobius"/>
    </source>
</evidence>
<feature type="transmembrane region" description="Helical" evidence="1">
    <location>
        <begin position="6"/>
        <end position="29"/>
    </location>
</feature>
<sequence>MSLRDLVVDALLIATVALTVISVAGVLLMRDVLDRLHYAGPALLGALCAASAVLVAGGPSLIATRAILLATILLVTAPVLTHATARAIHDRRAER</sequence>
<dbReference type="GO" id="GO:0015297">
    <property type="term" value="F:antiporter activity"/>
    <property type="evidence" value="ECO:0007669"/>
    <property type="project" value="InterPro"/>
</dbReference>
<dbReference type="KEGG" id="bsol:FSW04_12090"/>
<dbReference type="GO" id="GO:0098662">
    <property type="term" value="P:inorganic cation transmembrane transport"/>
    <property type="evidence" value="ECO:0007669"/>
    <property type="project" value="InterPro"/>
</dbReference>
<organism evidence="2 3">
    <name type="scientific">Baekduia soli</name>
    <dbReference type="NCBI Taxonomy" id="496014"/>
    <lineage>
        <taxon>Bacteria</taxon>
        <taxon>Bacillati</taxon>
        <taxon>Actinomycetota</taxon>
        <taxon>Thermoleophilia</taxon>
        <taxon>Solirubrobacterales</taxon>
        <taxon>Baekduiaceae</taxon>
        <taxon>Baekduia</taxon>
    </lineage>
</organism>
<evidence type="ECO:0000313" key="3">
    <source>
        <dbReference type="Proteomes" id="UP000321805"/>
    </source>
</evidence>
<dbReference type="AlphaFoldDB" id="A0A5B8U5L8"/>
<gene>
    <name evidence="2" type="ORF">FSW04_12090</name>
</gene>
<feature type="transmembrane region" description="Helical" evidence="1">
    <location>
        <begin position="36"/>
        <end position="56"/>
    </location>
</feature>
<evidence type="ECO:0000313" key="2">
    <source>
        <dbReference type="EMBL" id="QEC48231.1"/>
    </source>
</evidence>
<protein>
    <submittedName>
        <fullName evidence="2">Monovalent cation/H(+) antiporter subunit G</fullName>
    </submittedName>
</protein>
<keyword evidence="1" id="KW-0472">Membrane</keyword>
<dbReference type="InterPro" id="IPR005133">
    <property type="entry name" value="PhaG_MnhG_YufB"/>
</dbReference>
<keyword evidence="1" id="KW-1133">Transmembrane helix</keyword>
<proteinExistence type="predicted"/>
<feature type="transmembrane region" description="Helical" evidence="1">
    <location>
        <begin position="62"/>
        <end position="85"/>
    </location>
</feature>
<dbReference type="Pfam" id="PF03334">
    <property type="entry name" value="PhaG_MnhG_YufB"/>
    <property type="match status" value="1"/>
</dbReference>